<dbReference type="InterPro" id="IPR002711">
    <property type="entry name" value="HNH"/>
</dbReference>
<dbReference type="CDD" id="cd00085">
    <property type="entry name" value="HNHc"/>
    <property type="match status" value="1"/>
</dbReference>
<protein>
    <submittedName>
        <fullName evidence="2">HNHc domain containing protein</fullName>
    </submittedName>
</protein>
<organism evidence="2">
    <name type="scientific">uncultured Caudovirales phage</name>
    <dbReference type="NCBI Taxonomy" id="2100421"/>
    <lineage>
        <taxon>Viruses</taxon>
        <taxon>Duplodnaviria</taxon>
        <taxon>Heunggongvirae</taxon>
        <taxon>Uroviricota</taxon>
        <taxon>Caudoviricetes</taxon>
        <taxon>Peduoviridae</taxon>
        <taxon>Maltschvirus</taxon>
        <taxon>Maltschvirus maltsch</taxon>
    </lineage>
</organism>
<evidence type="ECO:0000313" key="2">
    <source>
        <dbReference type="EMBL" id="CAB4122033.1"/>
    </source>
</evidence>
<proteinExistence type="predicted"/>
<dbReference type="EMBL" id="LR796158">
    <property type="protein sequence ID" value="CAB4122033.1"/>
    <property type="molecule type" value="Genomic_DNA"/>
</dbReference>
<reference evidence="2" key="1">
    <citation type="submission" date="2020-04" db="EMBL/GenBank/DDBJ databases">
        <authorList>
            <person name="Chiriac C."/>
            <person name="Salcher M."/>
            <person name="Ghai R."/>
            <person name="Kavagutti S V."/>
        </authorList>
    </citation>
    <scope>NUCLEOTIDE SEQUENCE</scope>
</reference>
<evidence type="ECO:0000259" key="1">
    <source>
        <dbReference type="SMART" id="SM00507"/>
    </source>
</evidence>
<dbReference type="Gene3D" id="1.10.30.50">
    <property type="match status" value="1"/>
</dbReference>
<gene>
    <name evidence="2" type="ORF">UFOVP19_42</name>
</gene>
<feature type="domain" description="HNH nuclease" evidence="1">
    <location>
        <begin position="10"/>
        <end position="61"/>
    </location>
</feature>
<name>A0A6J5KL54_9CAUD</name>
<dbReference type="GO" id="GO:0008270">
    <property type="term" value="F:zinc ion binding"/>
    <property type="evidence" value="ECO:0007669"/>
    <property type="project" value="InterPro"/>
</dbReference>
<dbReference type="InterPro" id="IPR003615">
    <property type="entry name" value="HNH_nuc"/>
</dbReference>
<dbReference type="SMART" id="SM00507">
    <property type="entry name" value="HNHc"/>
    <property type="match status" value="1"/>
</dbReference>
<accession>A0A6J5KL54</accession>
<sequence length="88" mass="10215">MKNHTKIYCSHFGYILDEFIPCEVCGSRAVDIHHIEARGMGGTKKIDTINNLMALCRYCHTVMGDTKTHMEFLKKKHKDKLDGKEKRF</sequence>
<dbReference type="GO" id="GO:0004519">
    <property type="term" value="F:endonuclease activity"/>
    <property type="evidence" value="ECO:0007669"/>
    <property type="project" value="InterPro"/>
</dbReference>
<dbReference type="GO" id="GO:0003676">
    <property type="term" value="F:nucleic acid binding"/>
    <property type="evidence" value="ECO:0007669"/>
    <property type="project" value="InterPro"/>
</dbReference>
<dbReference type="Pfam" id="PF01844">
    <property type="entry name" value="HNH"/>
    <property type="match status" value="1"/>
</dbReference>